<dbReference type="GO" id="GO:0004864">
    <property type="term" value="F:protein phosphatase inhibitor activity"/>
    <property type="evidence" value="ECO:0007669"/>
    <property type="project" value="InterPro"/>
</dbReference>
<accession>A0A371EXG3</accession>
<gene>
    <name evidence="2" type="ORF">CR513_50004</name>
</gene>
<dbReference type="InterPro" id="IPR007062">
    <property type="entry name" value="PPI-2"/>
</dbReference>
<proteinExistence type="predicted"/>
<feature type="region of interest" description="Disordered" evidence="1">
    <location>
        <begin position="106"/>
        <end position="133"/>
    </location>
</feature>
<sequence length="133" mass="15216">MFFGGNLVTWRSKKQNVVARFSVEEFLAMAHGIGEGLWIKEVGHIGLIITTHIPIRLQVADVFTKRLLETRYQEINDKSLSFKEHRKAHYNEFLMVKELQHSASLVEDGSDEDNNAELREGKKKNVSSSRSDS</sequence>
<evidence type="ECO:0000313" key="3">
    <source>
        <dbReference type="Proteomes" id="UP000257109"/>
    </source>
</evidence>
<dbReference type="GO" id="GO:0009966">
    <property type="term" value="P:regulation of signal transduction"/>
    <property type="evidence" value="ECO:0007669"/>
    <property type="project" value="InterPro"/>
</dbReference>
<reference evidence="2" key="1">
    <citation type="submission" date="2018-05" db="EMBL/GenBank/DDBJ databases">
        <title>Draft genome of Mucuna pruriens seed.</title>
        <authorList>
            <person name="Nnadi N.E."/>
            <person name="Vos R."/>
            <person name="Hasami M.H."/>
            <person name="Devisetty U.K."/>
            <person name="Aguiy J.C."/>
        </authorList>
    </citation>
    <scope>NUCLEOTIDE SEQUENCE [LARGE SCALE GENOMIC DNA]</scope>
    <source>
        <strain evidence="2">JCA_2017</strain>
    </source>
</reference>
<protein>
    <recommendedName>
        <fullName evidence="4">Copia protein</fullName>
    </recommendedName>
</protein>
<dbReference type="CDD" id="cd09272">
    <property type="entry name" value="RNase_HI_RT_Ty1"/>
    <property type="match status" value="1"/>
</dbReference>
<feature type="non-terminal residue" evidence="2">
    <location>
        <position position="1"/>
    </location>
</feature>
<dbReference type="Pfam" id="PF04979">
    <property type="entry name" value="IPP-2"/>
    <property type="match status" value="1"/>
</dbReference>
<name>A0A371EXG3_MUCPR</name>
<evidence type="ECO:0000313" key="2">
    <source>
        <dbReference type="EMBL" id="RDX70728.1"/>
    </source>
</evidence>
<organism evidence="2 3">
    <name type="scientific">Mucuna pruriens</name>
    <name type="common">Velvet bean</name>
    <name type="synonym">Dolichos pruriens</name>
    <dbReference type="NCBI Taxonomy" id="157652"/>
    <lineage>
        <taxon>Eukaryota</taxon>
        <taxon>Viridiplantae</taxon>
        <taxon>Streptophyta</taxon>
        <taxon>Embryophyta</taxon>
        <taxon>Tracheophyta</taxon>
        <taxon>Spermatophyta</taxon>
        <taxon>Magnoliopsida</taxon>
        <taxon>eudicotyledons</taxon>
        <taxon>Gunneridae</taxon>
        <taxon>Pentapetalae</taxon>
        <taxon>rosids</taxon>
        <taxon>fabids</taxon>
        <taxon>Fabales</taxon>
        <taxon>Fabaceae</taxon>
        <taxon>Papilionoideae</taxon>
        <taxon>50 kb inversion clade</taxon>
        <taxon>NPAAA clade</taxon>
        <taxon>indigoferoid/millettioid clade</taxon>
        <taxon>Phaseoleae</taxon>
        <taxon>Mucuna</taxon>
    </lineage>
</organism>
<comment type="caution">
    <text evidence="2">The sequence shown here is derived from an EMBL/GenBank/DDBJ whole genome shotgun (WGS) entry which is preliminary data.</text>
</comment>
<keyword evidence="3" id="KW-1185">Reference proteome</keyword>
<dbReference type="OrthoDB" id="850842at2759"/>
<evidence type="ECO:0008006" key="4">
    <source>
        <dbReference type="Google" id="ProtNLM"/>
    </source>
</evidence>
<dbReference type="EMBL" id="QJKJ01011591">
    <property type="protein sequence ID" value="RDX70728.1"/>
    <property type="molecule type" value="Genomic_DNA"/>
</dbReference>
<evidence type="ECO:0000256" key="1">
    <source>
        <dbReference type="SAM" id="MobiDB-lite"/>
    </source>
</evidence>
<dbReference type="AlphaFoldDB" id="A0A371EXG3"/>
<dbReference type="Proteomes" id="UP000257109">
    <property type="component" value="Unassembled WGS sequence"/>
</dbReference>